<gene>
    <name evidence="2" type="ORF">DKX38_002481</name>
</gene>
<feature type="region of interest" description="Disordered" evidence="1">
    <location>
        <begin position="1"/>
        <end position="24"/>
    </location>
</feature>
<comment type="caution">
    <text evidence="2">The sequence shown here is derived from an EMBL/GenBank/DDBJ whole genome shotgun (WGS) entry which is preliminary data.</text>
</comment>
<sequence length="131" mass="14867">MPTQETHTGSGDPREAKIKDNDTRVGFDRNPSWAIGFRFAHCDVGSTGPSGGYVLHKSCTKENDILFFHIYSYFHLSFQDPGCSHRQAVDLARSCLGKSSFGRHLCTRNSLRYAPKKPVWKIRGLCQNHFY</sequence>
<organism evidence="2 3">
    <name type="scientific">Salix brachista</name>
    <dbReference type="NCBI Taxonomy" id="2182728"/>
    <lineage>
        <taxon>Eukaryota</taxon>
        <taxon>Viridiplantae</taxon>
        <taxon>Streptophyta</taxon>
        <taxon>Embryophyta</taxon>
        <taxon>Tracheophyta</taxon>
        <taxon>Spermatophyta</taxon>
        <taxon>Magnoliopsida</taxon>
        <taxon>eudicotyledons</taxon>
        <taxon>Gunneridae</taxon>
        <taxon>Pentapetalae</taxon>
        <taxon>rosids</taxon>
        <taxon>fabids</taxon>
        <taxon>Malpighiales</taxon>
        <taxon>Salicaceae</taxon>
        <taxon>Saliceae</taxon>
        <taxon>Salix</taxon>
    </lineage>
</organism>
<reference evidence="3" key="1">
    <citation type="journal article" date="2019" name="Gigascience">
        <title>De novo genome assembly of the endangered Acer yangbiense, a plant species with extremely small populations endemic to Yunnan Province, China.</title>
        <authorList>
            <person name="Yang J."/>
            <person name="Wariss H.M."/>
            <person name="Tao L."/>
            <person name="Zhang R."/>
            <person name="Yun Q."/>
            <person name="Hollingsworth P."/>
            <person name="Dao Z."/>
            <person name="Luo G."/>
            <person name="Guo H."/>
            <person name="Ma Y."/>
            <person name="Sun W."/>
        </authorList>
    </citation>
    <scope>NUCLEOTIDE SEQUENCE [LARGE SCALE GENOMIC DNA]</scope>
    <source>
        <strain evidence="3">cv. br00</strain>
    </source>
</reference>
<keyword evidence="3" id="KW-1185">Reference proteome</keyword>
<dbReference type="EMBL" id="VDCV01000002">
    <property type="protein sequence ID" value="KAB5568688.1"/>
    <property type="molecule type" value="Genomic_DNA"/>
</dbReference>
<evidence type="ECO:0000256" key="1">
    <source>
        <dbReference type="SAM" id="MobiDB-lite"/>
    </source>
</evidence>
<evidence type="ECO:0000313" key="3">
    <source>
        <dbReference type="Proteomes" id="UP000326939"/>
    </source>
</evidence>
<protein>
    <submittedName>
        <fullName evidence="2">Uncharacterized protein</fullName>
    </submittedName>
</protein>
<feature type="compositionally biased region" description="Basic and acidic residues" evidence="1">
    <location>
        <begin position="12"/>
        <end position="24"/>
    </location>
</feature>
<evidence type="ECO:0000313" key="2">
    <source>
        <dbReference type="EMBL" id="KAB5568688.1"/>
    </source>
</evidence>
<proteinExistence type="predicted"/>
<name>A0A5N5NP21_9ROSI</name>
<dbReference type="AlphaFoldDB" id="A0A5N5NP21"/>
<dbReference type="Proteomes" id="UP000326939">
    <property type="component" value="Chromosome 2"/>
</dbReference>
<accession>A0A5N5NP21</accession>